<dbReference type="InterPro" id="IPR036388">
    <property type="entry name" value="WH-like_DNA-bd_sf"/>
</dbReference>
<dbReference type="SUPFAM" id="SSF57850">
    <property type="entry name" value="RING/U-box"/>
    <property type="match status" value="1"/>
</dbReference>
<dbReference type="InterPro" id="IPR040896">
    <property type="entry name" value="RPN5_C"/>
</dbReference>
<evidence type="ECO:0000256" key="2">
    <source>
        <dbReference type="ARBA" id="ARBA00022942"/>
    </source>
</evidence>
<evidence type="ECO:0000259" key="7">
    <source>
        <dbReference type="PROSITE" id="PS50089"/>
    </source>
</evidence>
<dbReference type="Gene3D" id="3.30.559.10">
    <property type="entry name" value="Chloramphenicol acetyltransferase-like domain"/>
    <property type="match status" value="2"/>
</dbReference>
<evidence type="ECO:0000256" key="5">
    <source>
        <dbReference type="SAM" id="MobiDB-lite"/>
    </source>
</evidence>
<evidence type="ECO:0000256" key="3">
    <source>
        <dbReference type="ARBA" id="ARBA00064920"/>
    </source>
</evidence>
<keyword evidence="6" id="KW-1133">Transmembrane helix</keyword>
<dbReference type="GO" id="GO:0008270">
    <property type="term" value="F:zinc ion binding"/>
    <property type="evidence" value="ECO:0007669"/>
    <property type="project" value="UniProtKB-KW"/>
</dbReference>
<dbReference type="GO" id="GO:0005737">
    <property type="term" value="C:cytoplasm"/>
    <property type="evidence" value="ECO:0007669"/>
    <property type="project" value="TreeGrafter"/>
</dbReference>
<feature type="transmembrane region" description="Helical" evidence="6">
    <location>
        <begin position="136"/>
        <end position="156"/>
    </location>
</feature>
<organism evidence="9 10">
    <name type="scientific">Musa troglodytarum</name>
    <name type="common">fe'i banana</name>
    <dbReference type="NCBI Taxonomy" id="320322"/>
    <lineage>
        <taxon>Eukaryota</taxon>
        <taxon>Viridiplantae</taxon>
        <taxon>Streptophyta</taxon>
        <taxon>Embryophyta</taxon>
        <taxon>Tracheophyta</taxon>
        <taxon>Spermatophyta</taxon>
        <taxon>Magnoliopsida</taxon>
        <taxon>Liliopsida</taxon>
        <taxon>Zingiberales</taxon>
        <taxon>Musaceae</taxon>
        <taxon>Musa</taxon>
    </lineage>
</organism>
<feature type="region of interest" description="Disordered" evidence="5">
    <location>
        <begin position="169"/>
        <end position="192"/>
    </location>
</feature>
<dbReference type="SUPFAM" id="SSF46785">
    <property type="entry name" value="Winged helix' DNA-binding domain"/>
    <property type="match status" value="1"/>
</dbReference>
<sequence length="1285" mass="144447">MLMAVPSVELHSEGETDRHPLLMDRATPSNGHEHIVDIPRGINGDENNLLGELHNLDRNSTSATAQVSQTSPESPDAANSGNATLTGRSDNYGRRNRSPLNSGLWISVELIVNASQIIAAIIVLSLSRKEHPRAPLFEWIIGYTVGCFANLPHLYWRYIRRNSSIQEPARSNQSTIHNNPPESSGYTTSPVTQASEQENDNAIVAAAQVRQNRAIANPRINALVDHFKMALDCFFAVWFVVGNVWIFGGRASSEDAPNLYRLCIVFLTFSCIGYAMPFILCAIICCCLPCIISILGFREDMGHDRGATSELINALPTYKFKSKWRCIKDESGSNSDGQSDGGILAPGTDKERIVSAEDAVCCICLAKYVDNEELRELPCSHFFHKDCVDKWLKINALCPLCKSEEENLDSAIESLLNVEKQMRLAGDVAGTKKAVLDIVELCYKARAWKTLNDQIVLLSKRRGQLKQAVTAMVQKAMQYIDDTPDLEARIELIKTLNNVSAGKIYVEIERARLIKKLAKIKEEQGLIAEAADLMQEIAVETFGAMAKTEKIAFILEQVRLCLDRQDYVRAQILSRKISPRVFDADASKEKKKPKEGDNIVQEAPADIPSLLELKRIYYELMIRYHSHNNDYLEICRSYKAIYDIPSVKEDPAQWIPVLRKICWYLVLAPHDPMQSSLLNSTLEDKNLSELANFRFMLKQLVTMEVIHWASLWETYKDEFENEKNLLGGSLGPKAAEDLKLRIIEHNILVVSKYYSRITLKRLSELLCLSLQEAEKHLSDMVVSKALVAKIDRPMGIVCFQRAKDSNDILNSWAMNLEKLLDLVEKSCHQIHKETMIHKAHNKPSLLFLPTDIPQRLCAPPAMRFTVTKASEGYVRPAEPTPAGSLTLDWIGRYPTHRGLVDSLHIFEHGKEPAKVIREALAKALVPYYPLAGRIVQPEGCDPRVECTGEGIWFVEASADCSLADVNHLERPLMLAHEDLVPYTELETSPADTIMMIQATRAVIETFKMEQVTEFACGGFVVGLRFNHASADGMGSAQFIYAVGELARGLPEPTVKPVWDRDSYPNPKVKPAPLPDLPKLALEYSELNFPAHYINQLKNQYLEHANGRWCSTFDIIIAKVWQCRTRAVYSDPDVNIRMCFFASTRHILKVNKGYYGNSIFPVKVSTTSGKIMSSPVVEIVDLIKKAKDQMAVDVLKWANDEFESDPFSMTFNYETIYVSDWTKLGFSEVDYGWGIPMYCGPFTNNDYIASCILLKAPAPFQGTRLIARCVSSEHADAFSEQLNRFD</sequence>
<accession>A0A9E7JQ11</accession>
<dbReference type="Pfam" id="PF13639">
    <property type="entry name" value="zf-RING_2"/>
    <property type="match status" value="1"/>
</dbReference>
<dbReference type="InterPro" id="IPR036390">
    <property type="entry name" value="WH_DNA-bd_sf"/>
</dbReference>
<dbReference type="SMART" id="SM00184">
    <property type="entry name" value="RING"/>
    <property type="match status" value="1"/>
</dbReference>
<evidence type="ECO:0000256" key="6">
    <source>
        <dbReference type="SAM" id="Phobius"/>
    </source>
</evidence>
<keyword evidence="2" id="KW-0647">Proteasome</keyword>
<evidence type="ECO:0000259" key="8">
    <source>
        <dbReference type="PROSITE" id="PS50250"/>
    </source>
</evidence>
<dbReference type="PANTHER" id="PTHR10855">
    <property type="entry name" value="26S PROTEASOME NON-ATPASE REGULATORY SUBUNIT 12/COP9 SIGNALOSOME COMPLEX SUBUNIT 4"/>
    <property type="match status" value="1"/>
</dbReference>
<keyword evidence="6" id="KW-0812">Transmembrane</keyword>
<dbReference type="InterPro" id="IPR054559">
    <property type="entry name" value="PSMD12-CSN4-like_N"/>
</dbReference>
<feature type="compositionally biased region" description="Low complexity" evidence="5">
    <location>
        <begin position="60"/>
        <end position="71"/>
    </location>
</feature>
<dbReference type="OrthoDB" id="444127at2759"/>
<dbReference type="SMART" id="SM00088">
    <property type="entry name" value="PINT"/>
    <property type="match status" value="1"/>
</dbReference>
<dbReference type="Pfam" id="PF01399">
    <property type="entry name" value="PCI"/>
    <property type="match status" value="1"/>
</dbReference>
<evidence type="ECO:0000313" key="10">
    <source>
        <dbReference type="Proteomes" id="UP001055439"/>
    </source>
</evidence>
<proteinExistence type="inferred from homology"/>
<feature type="domain" description="PCI" evidence="8">
    <location>
        <begin position="633"/>
        <end position="804"/>
    </location>
</feature>
<dbReference type="Pfam" id="PF02458">
    <property type="entry name" value="Transferase"/>
    <property type="match status" value="1"/>
</dbReference>
<reference evidence="9" key="1">
    <citation type="submission" date="2022-05" db="EMBL/GenBank/DDBJ databases">
        <title>The Musa troglodytarum L. genome provides insights into the mechanism of non-climacteric behaviour and enrichment of carotenoids.</title>
        <authorList>
            <person name="Wang J."/>
        </authorList>
    </citation>
    <scope>NUCLEOTIDE SEQUENCE</scope>
    <source>
        <tissue evidence="9">Leaf</tissue>
    </source>
</reference>
<feature type="transmembrane region" description="Helical" evidence="6">
    <location>
        <begin position="104"/>
        <end position="124"/>
    </location>
</feature>
<comment type="subunit">
    <text evidence="3">Component of the 19S regulatory particle (RP/PA700) lid subcomplex of the 26S proteasome. The 26S proteasome is composed of a core protease (CP), known as the 20S proteasome, capped at one or both ends by the 19S regulatory particle (RP/PA700). The RP/PA700 complex is composed of at least 17 different subunits in two subcomplexes, the base and the lid, which form the portions proximal and distal to the 20S proteolytic core, respectively.</text>
</comment>
<comment type="similarity">
    <text evidence="1">Belongs to the proteasome subunit p55 family.</text>
</comment>
<dbReference type="PROSITE" id="PS50089">
    <property type="entry name" value="ZF_RING_2"/>
    <property type="match status" value="1"/>
</dbReference>
<gene>
    <name evidence="9" type="ORF">MUK42_27654</name>
</gene>
<feature type="domain" description="RING-type" evidence="7">
    <location>
        <begin position="361"/>
        <end position="402"/>
    </location>
</feature>
<dbReference type="FunFam" id="3.30.40.10:FF:000348">
    <property type="entry name" value="E3 ubiquitin-protein ligase"/>
    <property type="match status" value="1"/>
</dbReference>
<feature type="compositionally biased region" description="Polar residues" evidence="5">
    <location>
        <begin position="77"/>
        <end position="89"/>
    </location>
</feature>
<evidence type="ECO:0000256" key="4">
    <source>
        <dbReference type="PROSITE-ProRule" id="PRU00175"/>
    </source>
</evidence>
<dbReference type="InterPro" id="IPR000717">
    <property type="entry name" value="PCI_dom"/>
</dbReference>
<keyword evidence="4" id="KW-0862">Zinc</keyword>
<feature type="transmembrane region" description="Helical" evidence="6">
    <location>
        <begin position="229"/>
        <end position="247"/>
    </location>
</feature>
<evidence type="ECO:0000256" key="1">
    <source>
        <dbReference type="ARBA" id="ARBA00006397"/>
    </source>
</evidence>
<dbReference type="Pfam" id="PF22241">
    <property type="entry name" value="PSMD12-CSN4_N"/>
    <property type="match status" value="2"/>
</dbReference>
<dbReference type="EMBL" id="CP097504">
    <property type="protein sequence ID" value="URD89627.1"/>
    <property type="molecule type" value="Genomic_DNA"/>
</dbReference>
<dbReference type="GO" id="GO:0008541">
    <property type="term" value="C:proteasome regulatory particle, lid subcomplex"/>
    <property type="evidence" value="ECO:0007669"/>
    <property type="project" value="TreeGrafter"/>
</dbReference>
<keyword evidence="6" id="KW-0472">Membrane</keyword>
<protein>
    <submittedName>
        <fullName evidence="9">Zinc finger family protein</fullName>
    </submittedName>
</protein>
<dbReference type="Gene3D" id="1.10.10.10">
    <property type="entry name" value="Winged helix-like DNA-binding domain superfamily/Winged helix DNA-binding domain"/>
    <property type="match status" value="1"/>
</dbReference>
<dbReference type="GO" id="GO:0005634">
    <property type="term" value="C:nucleus"/>
    <property type="evidence" value="ECO:0007669"/>
    <property type="project" value="UniProtKB-ARBA"/>
</dbReference>
<dbReference type="PANTHER" id="PTHR10855:SF1">
    <property type="entry name" value="26S PROTEASOME NON-ATPASE REGULATORY SUBUNIT 12"/>
    <property type="match status" value="1"/>
</dbReference>
<keyword evidence="10" id="KW-1185">Reference proteome</keyword>
<feature type="compositionally biased region" description="Basic and acidic residues" evidence="5">
    <location>
        <begin position="10"/>
        <end position="22"/>
    </location>
</feature>
<feature type="transmembrane region" description="Helical" evidence="6">
    <location>
        <begin position="259"/>
        <end position="292"/>
    </location>
</feature>
<dbReference type="Proteomes" id="UP001055439">
    <property type="component" value="Chromosome 2"/>
</dbReference>
<dbReference type="InterPro" id="IPR013083">
    <property type="entry name" value="Znf_RING/FYVE/PHD"/>
</dbReference>
<dbReference type="InterPro" id="IPR040134">
    <property type="entry name" value="PSMD12/CSN4"/>
</dbReference>
<name>A0A9E7JQ11_9LILI</name>
<dbReference type="Gene3D" id="3.30.40.10">
    <property type="entry name" value="Zinc/RING finger domain, C3HC4 (zinc finger)"/>
    <property type="match status" value="1"/>
</dbReference>
<evidence type="ECO:0000313" key="9">
    <source>
        <dbReference type="EMBL" id="URD89627.1"/>
    </source>
</evidence>
<dbReference type="FunFam" id="1.10.10.10:FF:000070">
    <property type="entry name" value="26S proteasome non-ATPase regulatory subunit 12"/>
    <property type="match status" value="1"/>
</dbReference>
<dbReference type="PROSITE" id="PS50250">
    <property type="entry name" value="PCI"/>
    <property type="match status" value="1"/>
</dbReference>
<dbReference type="InterPro" id="IPR001841">
    <property type="entry name" value="Znf_RING"/>
</dbReference>
<dbReference type="InterPro" id="IPR023213">
    <property type="entry name" value="CAT-like_dom_sf"/>
</dbReference>
<dbReference type="Pfam" id="PF18098">
    <property type="entry name" value="RPN5_C"/>
    <property type="match status" value="1"/>
</dbReference>
<keyword evidence="4" id="KW-0479">Metal-binding</keyword>
<feature type="region of interest" description="Disordered" evidence="5">
    <location>
        <begin position="60"/>
        <end position="96"/>
    </location>
</feature>
<feature type="region of interest" description="Disordered" evidence="5">
    <location>
        <begin position="1"/>
        <end position="22"/>
    </location>
</feature>
<keyword evidence="4" id="KW-0863">Zinc-finger</keyword>